<dbReference type="FunFam" id="3.40.50.300:FF:000356">
    <property type="entry name" value="DNA repair protein RecN"/>
    <property type="match status" value="1"/>
</dbReference>
<dbReference type="InterPro" id="IPR004604">
    <property type="entry name" value="DNA_recomb/repair_RecN"/>
</dbReference>
<dbReference type="Pfam" id="PF02463">
    <property type="entry name" value="SMC_N"/>
    <property type="match status" value="1"/>
</dbReference>
<evidence type="ECO:0000256" key="2">
    <source>
        <dbReference type="ARBA" id="ARBA00009441"/>
    </source>
</evidence>
<keyword evidence="6" id="KW-0067">ATP-binding</keyword>
<dbReference type="CDD" id="cd03241">
    <property type="entry name" value="ABC_RecN"/>
    <property type="match status" value="1"/>
</dbReference>
<dbReference type="RefSeq" id="WP_179540320.1">
    <property type="nucleotide sequence ID" value="NZ_BAAALL010000008.1"/>
</dbReference>
<dbReference type="SUPFAM" id="SSF52540">
    <property type="entry name" value="P-loop containing nucleoside triphosphate hydrolases"/>
    <property type="match status" value="2"/>
</dbReference>
<protein>
    <recommendedName>
        <fullName evidence="3 9">DNA repair protein RecN</fullName>
    </recommendedName>
    <alternativeName>
        <fullName evidence="8 9">Recombination protein N</fullName>
    </alternativeName>
</protein>
<sequence length="591" mass="63035">MIEHVTISDLGVIERAELELDPGLNVVTGETGAGKTMVVTALGLLLGSRADASAVRSGAPRAAVDAELRVASDHRSMRLAREAGAWIDDADPDETDAPGSERAGVEKAALLLGRAVSAKGRSRASVSGRSVPISLLGEIGSALVTVHGQTDQLRLKSVAAQRRALDSYAGQEFAALAREYRARFEEYQTRRAELEEITTHERERRLEAEQLQQALEQIDEVDPQPGEDERLKAESLKLENVEALREAARTAQHALSGPDAAETLSEGPHAVELVEASSTALAPVQDQDEELADIAEQIASVSSLLDDAASQLGIYAANLDESGPERLGEVHQRRADLDRLSRLYGPDVDAVLAWAEEARRRLNTLQSDDDRITRLTAEIGQLELALQEQASELRRRRTEAGHRLAEAVGEELAALAMPHARMVVDVTETEELGPHGADVVAMLLAPHAGAEPLPLGKGASGGELSRVMLAIEVVLAAHDSAGTFIFDEVDAGVGGKAAVQIGRRLAMLAEHVQVIVVTHLPQVAAWAQNHIRVYKSSVEDASSAGGFTASDVRALDEEERVSELARMLAGQEDSASARAHAKELLEAAGAG</sequence>
<dbReference type="GO" id="GO:0006310">
    <property type="term" value="P:DNA recombination"/>
    <property type="evidence" value="ECO:0007669"/>
    <property type="project" value="InterPro"/>
</dbReference>
<evidence type="ECO:0000259" key="11">
    <source>
        <dbReference type="Pfam" id="PF02463"/>
    </source>
</evidence>
<evidence type="ECO:0000256" key="4">
    <source>
        <dbReference type="ARBA" id="ARBA00022741"/>
    </source>
</evidence>
<dbReference type="GO" id="GO:0043590">
    <property type="term" value="C:bacterial nucleoid"/>
    <property type="evidence" value="ECO:0007669"/>
    <property type="project" value="TreeGrafter"/>
</dbReference>
<dbReference type="PIRSF" id="PIRSF003128">
    <property type="entry name" value="RecN"/>
    <property type="match status" value="1"/>
</dbReference>
<dbReference type="PANTHER" id="PTHR11059">
    <property type="entry name" value="DNA REPAIR PROTEIN RECN"/>
    <property type="match status" value="1"/>
</dbReference>
<name>A0A7Z0K7L9_9MICC</name>
<evidence type="ECO:0000256" key="8">
    <source>
        <dbReference type="ARBA" id="ARBA00033408"/>
    </source>
</evidence>
<dbReference type="Gene3D" id="3.40.50.300">
    <property type="entry name" value="P-loop containing nucleotide triphosphate hydrolases"/>
    <property type="match status" value="2"/>
</dbReference>
<reference evidence="12 13" key="1">
    <citation type="submission" date="2020-07" db="EMBL/GenBank/DDBJ databases">
        <title>Sequencing the genomes of 1000 actinobacteria strains.</title>
        <authorList>
            <person name="Klenk H.-P."/>
        </authorList>
    </citation>
    <scope>NUCLEOTIDE SEQUENCE [LARGE SCALE GENOMIC DNA]</scope>
    <source>
        <strain evidence="12 13">DSM 15475</strain>
    </source>
</reference>
<evidence type="ECO:0000313" key="13">
    <source>
        <dbReference type="Proteomes" id="UP000535437"/>
    </source>
</evidence>
<dbReference type="InterPro" id="IPR003395">
    <property type="entry name" value="RecF/RecN/SMC_N"/>
</dbReference>
<comment type="similarity">
    <text evidence="2 9">Belongs to the RecN family.</text>
</comment>
<organism evidence="12 13">
    <name type="scientific">Nesterenkonia xinjiangensis</name>
    <dbReference type="NCBI Taxonomy" id="225327"/>
    <lineage>
        <taxon>Bacteria</taxon>
        <taxon>Bacillati</taxon>
        <taxon>Actinomycetota</taxon>
        <taxon>Actinomycetes</taxon>
        <taxon>Micrococcales</taxon>
        <taxon>Micrococcaceae</taxon>
        <taxon>Nesterenkonia</taxon>
    </lineage>
</organism>
<keyword evidence="4" id="KW-0547">Nucleotide-binding</keyword>
<keyword evidence="13" id="KW-1185">Reference proteome</keyword>
<keyword evidence="10" id="KW-0175">Coiled coil</keyword>
<evidence type="ECO:0000256" key="6">
    <source>
        <dbReference type="ARBA" id="ARBA00022840"/>
    </source>
</evidence>
<evidence type="ECO:0000256" key="5">
    <source>
        <dbReference type="ARBA" id="ARBA00022763"/>
    </source>
</evidence>
<evidence type="ECO:0000313" key="12">
    <source>
        <dbReference type="EMBL" id="NYJ76746.1"/>
    </source>
</evidence>
<evidence type="ECO:0000256" key="3">
    <source>
        <dbReference type="ARBA" id="ARBA00021315"/>
    </source>
</evidence>
<feature type="coiled-coil region" evidence="10">
    <location>
        <begin position="177"/>
        <end position="217"/>
    </location>
</feature>
<dbReference type="AlphaFoldDB" id="A0A7Z0K7L9"/>
<evidence type="ECO:0000256" key="10">
    <source>
        <dbReference type="SAM" id="Coils"/>
    </source>
</evidence>
<evidence type="ECO:0000256" key="9">
    <source>
        <dbReference type="PIRNR" id="PIRNR003128"/>
    </source>
</evidence>
<dbReference type="GO" id="GO:0006281">
    <property type="term" value="P:DNA repair"/>
    <property type="evidence" value="ECO:0007669"/>
    <property type="project" value="UniProtKB-KW"/>
</dbReference>
<evidence type="ECO:0000256" key="7">
    <source>
        <dbReference type="ARBA" id="ARBA00023204"/>
    </source>
</evidence>
<comment type="function">
    <text evidence="1 9">May be involved in recombinational repair of damaged DNA.</text>
</comment>
<keyword evidence="7 9" id="KW-0234">DNA repair</keyword>
<dbReference type="NCBIfam" id="TIGR00634">
    <property type="entry name" value="recN"/>
    <property type="match status" value="1"/>
</dbReference>
<dbReference type="EMBL" id="JACCFY010000001">
    <property type="protein sequence ID" value="NYJ76746.1"/>
    <property type="molecule type" value="Genomic_DNA"/>
</dbReference>
<proteinExistence type="inferred from homology"/>
<feature type="domain" description="RecF/RecN/SMC N-terminal" evidence="11">
    <location>
        <begin position="2"/>
        <end position="535"/>
    </location>
</feature>
<gene>
    <name evidence="12" type="ORF">HNR09_000157</name>
</gene>
<dbReference type="Proteomes" id="UP000535437">
    <property type="component" value="Unassembled WGS sequence"/>
</dbReference>
<keyword evidence="5 9" id="KW-0227">DNA damage</keyword>
<dbReference type="GO" id="GO:0005524">
    <property type="term" value="F:ATP binding"/>
    <property type="evidence" value="ECO:0007669"/>
    <property type="project" value="UniProtKB-KW"/>
</dbReference>
<comment type="caution">
    <text evidence="12">The sequence shown here is derived from an EMBL/GenBank/DDBJ whole genome shotgun (WGS) entry which is preliminary data.</text>
</comment>
<accession>A0A7Z0K7L9</accession>
<dbReference type="InterPro" id="IPR027417">
    <property type="entry name" value="P-loop_NTPase"/>
</dbReference>
<dbReference type="GO" id="GO:0009432">
    <property type="term" value="P:SOS response"/>
    <property type="evidence" value="ECO:0007669"/>
    <property type="project" value="TreeGrafter"/>
</dbReference>
<dbReference type="PANTHER" id="PTHR11059:SF0">
    <property type="entry name" value="DNA REPAIR PROTEIN RECN"/>
    <property type="match status" value="1"/>
</dbReference>
<evidence type="ECO:0000256" key="1">
    <source>
        <dbReference type="ARBA" id="ARBA00003618"/>
    </source>
</evidence>